<evidence type="ECO:0000313" key="2">
    <source>
        <dbReference type="EMBL" id="MFC6440493.1"/>
    </source>
</evidence>
<dbReference type="PANTHER" id="PTHR38687:SF1">
    <property type="entry name" value="CELL DIVISION PROTEIN DEDD"/>
    <property type="match status" value="1"/>
</dbReference>
<gene>
    <name evidence="2" type="ORF">ACFP85_10080</name>
</gene>
<name>A0ABW1XMK7_9ALTE</name>
<dbReference type="InterPro" id="IPR036680">
    <property type="entry name" value="SPOR-like_sf"/>
</dbReference>
<comment type="caution">
    <text evidence="2">The sequence shown here is derived from an EMBL/GenBank/DDBJ whole genome shotgun (WGS) entry which is preliminary data.</text>
</comment>
<evidence type="ECO:0000313" key="3">
    <source>
        <dbReference type="Proteomes" id="UP001596364"/>
    </source>
</evidence>
<dbReference type="Proteomes" id="UP001596364">
    <property type="component" value="Unassembled WGS sequence"/>
</dbReference>
<organism evidence="2 3">
    <name type="scientific">Pseudobowmanella zhangzhouensis</name>
    <dbReference type="NCBI Taxonomy" id="1537679"/>
    <lineage>
        <taxon>Bacteria</taxon>
        <taxon>Pseudomonadati</taxon>
        <taxon>Pseudomonadota</taxon>
        <taxon>Gammaproteobacteria</taxon>
        <taxon>Alteromonadales</taxon>
        <taxon>Alteromonadaceae</taxon>
    </lineage>
</organism>
<dbReference type="RefSeq" id="WP_131258288.1">
    <property type="nucleotide sequence ID" value="NZ_JBHSUS010000001.1"/>
</dbReference>
<dbReference type="SUPFAM" id="SSF110997">
    <property type="entry name" value="Sporulation related repeat"/>
    <property type="match status" value="1"/>
</dbReference>
<reference evidence="3" key="1">
    <citation type="journal article" date="2019" name="Int. J. Syst. Evol. Microbiol.">
        <title>The Global Catalogue of Microorganisms (GCM) 10K type strain sequencing project: providing services to taxonomists for standard genome sequencing and annotation.</title>
        <authorList>
            <consortium name="The Broad Institute Genomics Platform"/>
            <consortium name="The Broad Institute Genome Sequencing Center for Infectious Disease"/>
            <person name="Wu L."/>
            <person name="Ma J."/>
        </authorList>
    </citation>
    <scope>NUCLEOTIDE SEQUENCE [LARGE SCALE GENOMIC DNA]</scope>
    <source>
        <strain evidence="3">CGMCC 1.16031</strain>
    </source>
</reference>
<dbReference type="EMBL" id="JBHSUS010000001">
    <property type="protein sequence ID" value="MFC6440493.1"/>
    <property type="molecule type" value="Genomic_DNA"/>
</dbReference>
<dbReference type="PROSITE" id="PS51724">
    <property type="entry name" value="SPOR"/>
    <property type="match status" value="1"/>
</dbReference>
<protein>
    <submittedName>
        <fullName evidence="2">SPOR domain-containing protein</fullName>
    </submittedName>
</protein>
<dbReference type="InterPro" id="IPR007730">
    <property type="entry name" value="SPOR-like_dom"/>
</dbReference>
<dbReference type="PANTHER" id="PTHR38687">
    <property type="entry name" value="CELL DIVISION PROTEIN DEDD-RELATED"/>
    <property type="match status" value="1"/>
</dbReference>
<feature type="domain" description="SPOR" evidence="1">
    <location>
        <begin position="129"/>
        <end position="208"/>
    </location>
</feature>
<dbReference type="Pfam" id="PF05036">
    <property type="entry name" value="SPOR"/>
    <property type="match status" value="1"/>
</dbReference>
<dbReference type="InterPro" id="IPR052521">
    <property type="entry name" value="Cell_div_SPOR-domain"/>
</dbReference>
<evidence type="ECO:0000259" key="1">
    <source>
        <dbReference type="PROSITE" id="PS51724"/>
    </source>
</evidence>
<keyword evidence="3" id="KW-1185">Reference proteome</keyword>
<proteinExistence type="predicted"/>
<dbReference type="Gene3D" id="3.30.70.1070">
    <property type="entry name" value="Sporulation related repeat"/>
    <property type="match status" value="1"/>
</dbReference>
<sequence length="211" mass="22935">MSSAFQNRLVGTIAIVAIAVIFLPDLLDGEKIQGSERFVSVPPRPATDPIRGTQPFPQEQVNQATARKVEVVSQQAQDEQLNETPIVQASEAGVKSENPTDTDVAKTEVASEQDTQTLAKLAKQAEQEDQALAGWVVQLGVFRHDANVKSLLKKLEDAGYRAFSRKIQTTSGPLNKVFVGPDLDQQKLQNAIPHLKQVTGLQGRVAPYAVN</sequence>
<accession>A0ABW1XMK7</accession>